<dbReference type="Gene3D" id="1.10.3090.10">
    <property type="entry name" value="cca-adding enzyme, domain 2"/>
    <property type="match status" value="1"/>
</dbReference>
<dbReference type="PANTHER" id="PTHR13734:SF5">
    <property type="entry name" value="CCA TRNA NUCLEOTIDYLTRANSFERASE, MITOCHONDRIAL"/>
    <property type="match status" value="1"/>
</dbReference>
<dbReference type="SUPFAM" id="SSF81301">
    <property type="entry name" value="Nucleotidyltransferase"/>
    <property type="match status" value="1"/>
</dbReference>
<dbReference type="Proteomes" id="UP001348805">
    <property type="component" value="Segment"/>
</dbReference>
<keyword evidence="3" id="KW-0548">Nucleotidyltransferase</keyword>
<keyword evidence="4" id="KW-0479">Metal-binding</keyword>
<evidence type="ECO:0000259" key="8">
    <source>
        <dbReference type="Pfam" id="PF01743"/>
    </source>
</evidence>
<dbReference type="Gene3D" id="3.30.460.10">
    <property type="entry name" value="Beta Polymerase, domain 2"/>
    <property type="match status" value="1"/>
</dbReference>
<feature type="domain" description="Poly A polymerase head" evidence="8">
    <location>
        <begin position="27"/>
        <end position="156"/>
    </location>
</feature>
<dbReference type="PANTHER" id="PTHR13734">
    <property type="entry name" value="TRNA-NUCLEOTIDYLTRANSFERASE"/>
    <property type="match status" value="1"/>
</dbReference>
<evidence type="ECO:0000256" key="1">
    <source>
        <dbReference type="ARBA" id="ARBA00022679"/>
    </source>
</evidence>
<evidence type="ECO:0000256" key="5">
    <source>
        <dbReference type="ARBA" id="ARBA00022741"/>
    </source>
</evidence>
<keyword evidence="7" id="KW-0694">RNA-binding</keyword>
<keyword evidence="12" id="KW-1185">Reference proteome</keyword>
<evidence type="ECO:0000256" key="2">
    <source>
        <dbReference type="ARBA" id="ARBA00022694"/>
    </source>
</evidence>
<feature type="domain" description="CCA-adding enzyme C-terminal" evidence="10">
    <location>
        <begin position="264"/>
        <end position="400"/>
    </location>
</feature>
<evidence type="ECO:0000256" key="7">
    <source>
        <dbReference type="ARBA" id="ARBA00022884"/>
    </source>
</evidence>
<evidence type="ECO:0000259" key="9">
    <source>
        <dbReference type="Pfam" id="PF12627"/>
    </source>
</evidence>
<dbReference type="InterPro" id="IPR002646">
    <property type="entry name" value="PolA_pol_head_dom"/>
</dbReference>
<sequence length="416" mass="48442">MDTKTYMAIKDCLRIIIQGSEFENNLFAVGGCCRDEILGNNIKDLDLVVSLENGGIKFAEWLEKNNFTKGTVVTYPRYGTAMFRLKDFPNEELEVVQTRTEIYTSDSRKPDTTFGSLKQDCMRRDLTINAIYYDISNSKFIDVTNRSFDDIKNKIIVTPCEPDQTYIDDPLRIMRCVRFACKLGWNIDKNVFNSMKKNIDRLSIISKERIQDELMKILNTSNSTLGIDYLFDIDAMKFIFPCIHNIPGHFIDLDKTYKPYLKLALININNPNVKEDLINLKFSTYEINTIMNYINVYYDMSKINNQSSDSDIRRMLYKCKTLNIFFDVYNMIVIYESNNNKLKSIHDAISKGMNCNDLIKMFEYKLPVNGNDIMNVFNIKPGPKIKEYLDKSLDIVFDNPYITKDEILNKLKEIKS</sequence>
<feature type="domain" description="tRNA nucleotidyltransferase/poly(A) polymerase RNA and SrmB- binding" evidence="9">
    <location>
        <begin position="186"/>
        <end position="244"/>
    </location>
</feature>
<evidence type="ECO:0000313" key="12">
    <source>
        <dbReference type="Proteomes" id="UP001348805"/>
    </source>
</evidence>
<dbReference type="Gene3D" id="1.10.246.80">
    <property type="match status" value="1"/>
</dbReference>
<dbReference type="EMBL" id="OR769219">
    <property type="protein sequence ID" value="WQJ51447.1"/>
    <property type="molecule type" value="Genomic_DNA"/>
</dbReference>
<dbReference type="InterPro" id="IPR032810">
    <property type="entry name" value="CCA-adding_enz_C"/>
</dbReference>
<dbReference type="Pfam" id="PF12627">
    <property type="entry name" value="PolyA_pol_RNAbd"/>
    <property type="match status" value="1"/>
</dbReference>
<dbReference type="Pfam" id="PF13735">
    <property type="entry name" value="tRNA_NucTran2_2"/>
    <property type="match status" value="1"/>
</dbReference>
<reference evidence="11 12" key="1">
    <citation type="submission" date="2023-11" db="EMBL/GenBank/DDBJ databases">
        <authorList>
            <person name="Cook R."/>
            <person name="Crisci M."/>
            <person name="Pye H."/>
            <person name="Adriaenssens E."/>
            <person name="Santini J."/>
        </authorList>
    </citation>
    <scope>NUCLEOTIDE SEQUENCE [LARGE SCALE GENOMIC DNA]</scope>
    <source>
        <strain evidence="11">Lak_Megaphage_RVC_AP3_GC26</strain>
    </source>
</reference>
<dbReference type="InterPro" id="IPR032828">
    <property type="entry name" value="PolyA_RNA-bd"/>
</dbReference>
<dbReference type="Pfam" id="PF01743">
    <property type="entry name" value="PolyA_pol"/>
    <property type="match status" value="1"/>
</dbReference>
<evidence type="ECO:0000256" key="6">
    <source>
        <dbReference type="ARBA" id="ARBA00022842"/>
    </source>
</evidence>
<dbReference type="SUPFAM" id="SSF81891">
    <property type="entry name" value="Poly A polymerase C-terminal region-like"/>
    <property type="match status" value="1"/>
</dbReference>
<name>A0ABZ0Z0H6_9CAUD</name>
<proteinExistence type="predicted"/>
<protein>
    <submittedName>
        <fullName evidence="11">tRNA nucleotidyltransferase</fullName>
    </submittedName>
</protein>
<evidence type="ECO:0000256" key="3">
    <source>
        <dbReference type="ARBA" id="ARBA00022695"/>
    </source>
</evidence>
<organism evidence="11 12">
    <name type="scientific">phage Lak_Megaphage_RVC_AP3_GC26</name>
    <dbReference type="NCBI Taxonomy" id="3109225"/>
    <lineage>
        <taxon>Viruses</taxon>
        <taxon>Duplodnaviria</taxon>
        <taxon>Heunggongvirae</taxon>
        <taxon>Uroviricota</taxon>
        <taxon>Caudoviricetes</taxon>
        <taxon>Caudoviricetes code 15 clade</taxon>
    </lineage>
</organism>
<evidence type="ECO:0000313" key="11">
    <source>
        <dbReference type="EMBL" id="WQJ51447.1"/>
    </source>
</evidence>
<keyword evidence="2" id="KW-0819">tRNA processing</keyword>
<keyword evidence="6" id="KW-0460">Magnesium</keyword>
<keyword evidence="1" id="KW-0808">Transferase</keyword>
<dbReference type="InterPro" id="IPR043519">
    <property type="entry name" value="NT_sf"/>
</dbReference>
<evidence type="ECO:0000256" key="4">
    <source>
        <dbReference type="ARBA" id="ARBA00022723"/>
    </source>
</evidence>
<dbReference type="CDD" id="cd05398">
    <property type="entry name" value="NT_ClassII-CCAase"/>
    <property type="match status" value="1"/>
</dbReference>
<evidence type="ECO:0000259" key="10">
    <source>
        <dbReference type="Pfam" id="PF13735"/>
    </source>
</evidence>
<keyword evidence="5" id="KW-0547">Nucleotide-binding</keyword>
<accession>A0ABZ0Z0H6</accession>